<keyword evidence="3" id="KW-1185">Reference proteome</keyword>
<evidence type="ECO:0000313" key="2">
    <source>
        <dbReference type="EMBL" id="KAL0151522.1"/>
    </source>
</evidence>
<accession>A0ABD0MQW8</accession>
<name>A0ABD0MQW8_CIRMR</name>
<feature type="compositionally biased region" description="Polar residues" evidence="1">
    <location>
        <begin position="207"/>
        <end position="225"/>
    </location>
</feature>
<proteinExistence type="predicted"/>
<reference evidence="2 3" key="1">
    <citation type="submission" date="2024-05" db="EMBL/GenBank/DDBJ databases">
        <title>Genome sequencing and assembly of Indian major carp, Cirrhinus mrigala (Hamilton, 1822).</title>
        <authorList>
            <person name="Mohindra V."/>
            <person name="Chowdhury L.M."/>
            <person name="Lal K."/>
            <person name="Jena J.K."/>
        </authorList>
    </citation>
    <scope>NUCLEOTIDE SEQUENCE [LARGE SCALE GENOMIC DNA]</scope>
    <source>
        <strain evidence="2">CM1030</strain>
        <tissue evidence="2">Blood</tissue>
    </source>
</reference>
<evidence type="ECO:0000313" key="3">
    <source>
        <dbReference type="Proteomes" id="UP001529510"/>
    </source>
</evidence>
<dbReference type="EMBL" id="JAMKFB020000241">
    <property type="protein sequence ID" value="KAL0151522.1"/>
    <property type="molecule type" value="Genomic_DNA"/>
</dbReference>
<feature type="region of interest" description="Disordered" evidence="1">
    <location>
        <begin position="207"/>
        <end position="227"/>
    </location>
</feature>
<organism evidence="2 3">
    <name type="scientific">Cirrhinus mrigala</name>
    <name type="common">Mrigala</name>
    <dbReference type="NCBI Taxonomy" id="683832"/>
    <lineage>
        <taxon>Eukaryota</taxon>
        <taxon>Metazoa</taxon>
        <taxon>Chordata</taxon>
        <taxon>Craniata</taxon>
        <taxon>Vertebrata</taxon>
        <taxon>Euteleostomi</taxon>
        <taxon>Actinopterygii</taxon>
        <taxon>Neopterygii</taxon>
        <taxon>Teleostei</taxon>
        <taxon>Ostariophysi</taxon>
        <taxon>Cypriniformes</taxon>
        <taxon>Cyprinidae</taxon>
        <taxon>Labeoninae</taxon>
        <taxon>Labeonini</taxon>
        <taxon>Cirrhinus</taxon>
    </lineage>
</organism>
<sequence length="271" mass="27697">MSEIVGADGGSVPCSSVGPAPHAAVSMVGQKSEHFTSFSSTPQNYGDAQRLLRFRSMEEPPFPSGGSPARSVLSSQNYHDGCILYGLGGGPSRTPSLWSLDRGASWLAHKSFGDDGSLPGPQIVLTSFEGLSRLAQDGQHNGFVPESSGRSTLSPPSQAGEAGSSLGSDQVPVAASTSVQSTVRQGGAFAVGGPTVAHSAVILGPGQSASRPSLGGSSQTRSADSSPWHDLASLTGIMEVVDVTPERSALMCSGLSVEITDTIINSQQSIE</sequence>
<evidence type="ECO:0000256" key="1">
    <source>
        <dbReference type="SAM" id="MobiDB-lite"/>
    </source>
</evidence>
<dbReference type="AlphaFoldDB" id="A0ABD0MQW8"/>
<feature type="region of interest" description="Disordered" evidence="1">
    <location>
        <begin position="138"/>
        <end position="179"/>
    </location>
</feature>
<protein>
    <submittedName>
        <fullName evidence="2">Uncharacterized protein</fullName>
    </submittedName>
</protein>
<dbReference type="Proteomes" id="UP001529510">
    <property type="component" value="Unassembled WGS sequence"/>
</dbReference>
<feature type="compositionally biased region" description="Polar residues" evidence="1">
    <location>
        <begin position="148"/>
        <end position="157"/>
    </location>
</feature>
<comment type="caution">
    <text evidence="2">The sequence shown here is derived from an EMBL/GenBank/DDBJ whole genome shotgun (WGS) entry which is preliminary data.</text>
</comment>
<gene>
    <name evidence="2" type="ORF">M9458_053174</name>
</gene>